<dbReference type="VEuPathDB" id="FungiDB:HpaG811511"/>
<evidence type="ECO:0000313" key="2">
    <source>
        <dbReference type="Proteomes" id="UP000011713"/>
    </source>
</evidence>
<reference evidence="1" key="2">
    <citation type="submission" date="2015-06" db="UniProtKB">
        <authorList>
            <consortium name="EnsemblProtists"/>
        </authorList>
    </citation>
    <scope>IDENTIFICATION</scope>
    <source>
        <strain evidence="1">Emoy2</strain>
    </source>
</reference>
<dbReference type="Proteomes" id="UP000011713">
    <property type="component" value="Unassembled WGS sequence"/>
</dbReference>
<protein>
    <submittedName>
        <fullName evidence="1">Uncharacterized protein</fullName>
    </submittedName>
</protein>
<proteinExistence type="predicted"/>
<reference evidence="2" key="1">
    <citation type="journal article" date="2010" name="Science">
        <title>Signatures of adaptation to obligate biotrophy in the Hyaloperonospora arabidopsidis genome.</title>
        <authorList>
            <person name="Baxter L."/>
            <person name="Tripathy S."/>
            <person name="Ishaque N."/>
            <person name="Boot N."/>
            <person name="Cabral A."/>
            <person name="Kemen E."/>
            <person name="Thines M."/>
            <person name="Ah-Fong A."/>
            <person name="Anderson R."/>
            <person name="Badejoko W."/>
            <person name="Bittner-Eddy P."/>
            <person name="Boore J.L."/>
            <person name="Chibucos M.C."/>
            <person name="Coates M."/>
            <person name="Dehal P."/>
            <person name="Delehaunty K."/>
            <person name="Dong S."/>
            <person name="Downton P."/>
            <person name="Dumas B."/>
            <person name="Fabro G."/>
            <person name="Fronick C."/>
            <person name="Fuerstenberg S.I."/>
            <person name="Fulton L."/>
            <person name="Gaulin E."/>
            <person name="Govers F."/>
            <person name="Hughes L."/>
            <person name="Humphray S."/>
            <person name="Jiang R.H."/>
            <person name="Judelson H."/>
            <person name="Kamoun S."/>
            <person name="Kyung K."/>
            <person name="Meijer H."/>
            <person name="Minx P."/>
            <person name="Morris P."/>
            <person name="Nelson J."/>
            <person name="Phuntumart V."/>
            <person name="Qutob D."/>
            <person name="Rehmany A."/>
            <person name="Rougon-Cardoso A."/>
            <person name="Ryden P."/>
            <person name="Torto-Alalibo T."/>
            <person name="Studholme D."/>
            <person name="Wang Y."/>
            <person name="Win J."/>
            <person name="Wood J."/>
            <person name="Clifton S.W."/>
            <person name="Rogers J."/>
            <person name="Van den Ackerveken G."/>
            <person name="Jones J.D."/>
            <person name="McDowell J.M."/>
            <person name="Beynon J."/>
            <person name="Tyler B.M."/>
        </authorList>
    </citation>
    <scope>NUCLEOTIDE SEQUENCE [LARGE SCALE GENOMIC DNA]</scope>
    <source>
        <strain evidence="2">Emoy2</strain>
    </source>
</reference>
<dbReference type="AlphaFoldDB" id="M4BY79"/>
<dbReference type="EnsemblProtists" id="HpaT811511">
    <property type="protein sequence ID" value="HpaP811511"/>
    <property type="gene ID" value="HpaG811511"/>
</dbReference>
<dbReference type="InParanoid" id="M4BY79"/>
<dbReference type="HOGENOM" id="CLU_2693042_0_0_1"/>
<organism evidence="1 2">
    <name type="scientific">Hyaloperonospora arabidopsidis (strain Emoy2)</name>
    <name type="common">Downy mildew agent</name>
    <name type="synonym">Peronospora arabidopsidis</name>
    <dbReference type="NCBI Taxonomy" id="559515"/>
    <lineage>
        <taxon>Eukaryota</taxon>
        <taxon>Sar</taxon>
        <taxon>Stramenopiles</taxon>
        <taxon>Oomycota</taxon>
        <taxon>Peronosporomycetes</taxon>
        <taxon>Peronosporales</taxon>
        <taxon>Peronosporaceae</taxon>
        <taxon>Hyaloperonospora</taxon>
    </lineage>
</organism>
<dbReference type="EMBL" id="JH598038">
    <property type="status" value="NOT_ANNOTATED_CDS"/>
    <property type="molecule type" value="Genomic_DNA"/>
</dbReference>
<accession>M4BY79</accession>
<keyword evidence="2" id="KW-1185">Reference proteome</keyword>
<evidence type="ECO:0000313" key="1">
    <source>
        <dbReference type="EnsemblProtists" id="HpaP811511"/>
    </source>
</evidence>
<name>M4BY79_HYAAE</name>
<sequence>MTFKNIKNSTLLRTRRVKLLVTVRKVHAELFKLYLSSCLSVNITMYRMCRIKRDLIFYRHCNARCTLHVVRSTK</sequence>